<evidence type="ECO:0000256" key="2">
    <source>
        <dbReference type="SAM" id="Coils"/>
    </source>
</evidence>
<feature type="coiled-coil region" evidence="2">
    <location>
        <begin position="295"/>
        <end position="322"/>
    </location>
</feature>
<accession>A0A810MZR8</accession>
<sequence>MNRRSGPSGAGYIRLVQELFERAGALRAAYQRVDWASTPLGPVESWTPTLRATVDLALQTRFPVTLFWGPELVLVYNEAYVPMIGDKHPAALGTPASAVFSEIWDSIGPMLTGVLSGERATWSEDLELFMDRHGFAEQCFFTFSYSAVRSPEGQVEGVIDIAAETTGQVVSRRRLVLLAQLTEALKDLDDPQRILRQAVTVLRANAQDLLDADILLPAVAVRESATALPAVPPSVSGDRDMVVEELGGRTVVRLRLATSSPVRQNPVLVARLNPHLPVDDGYIRFVRLVGVAITQAFDRAQARQTERRIAELERQMSESLQRSLLTPPARPEHVEVAVRYQPAAAQMQVGGDWYDAFLLPDGVLALVIGDVTGHDPRAAAGMAQIRNLLRGVATTLRKPPSFVLAALDTALDTLAVNALATAVLAHVEQSDEQATDRRWTLRWSNAGHPPPVLIRPDGVATLLWTPTDTMLGVQPDAVRRDHAATLEPGSTVVLYTDGLIDRRGVLIDDGLADLTRALTDRQSLSAEQVCDHLLARYADQSDDDIALVVLRVPPDIAADVERRDAHA</sequence>
<evidence type="ECO:0000256" key="1">
    <source>
        <dbReference type="ARBA" id="ARBA00022801"/>
    </source>
</evidence>
<dbReference type="AlphaFoldDB" id="A0A810MZR8"/>
<keyword evidence="2" id="KW-0175">Coiled coil</keyword>
<dbReference type="Gene3D" id="3.30.450.20">
    <property type="entry name" value="PAS domain"/>
    <property type="match status" value="1"/>
</dbReference>
<evidence type="ECO:0000313" key="5">
    <source>
        <dbReference type="Proteomes" id="UP000680866"/>
    </source>
</evidence>
<feature type="domain" description="PPM-type phosphatase" evidence="3">
    <location>
        <begin position="335"/>
        <end position="552"/>
    </location>
</feature>
<proteinExistence type="predicted"/>
<reference evidence="4" key="1">
    <citation type="submission" date="2020-08" db="EMBL/GenBank/DDBJ databases">
        <title>Whole genome shotgun sequence of Polymorphospora rubra NBRC 101157.</title>
        <authorList>
            <person name="Komaki H."/>
            <person name="Tamura T."/>
        </authorList>
    </citation>
    <scope>NUCLEOTIDE SEQUENCE</scope>
    <source>
        <strain evidence="4">NBRC 101157</strain>
    </source>
</reference>
<dbReference type="Pfam" id="PF07228">
    <property type="entry name" value="SpoIIE"/>
    <property type="match status" value="1"/>
</dbReference>
<dbReference type="GO" id="GO:0016791">
    <property type="term" value="F:phosphatase activity"/>
    <property type="evidence" value="ECO:0007669"/>
    <property type="project" value="TreeGrafter"/>
</dbReference>
<dbReference type="Proteomes" id="UP000680866">
    <property type="component" value="Chromosome"/>
</dbReference>
<dbReference type="SMART" id="SM00331">
    <property type="entry name" value="PP2C_SIG"/>
    <property type="match status" value="1"/>
</dbReference>
<evidence type="ECO:0000259" key="3">
    <source>
        <dbReference type="PROSITE" id="PS51746"/>
    </source>
</evidence>
<dbReference type="Gene3D" id="3.60.40.10">
    <property type="entry name" value="PPM-type phosphatase domain"/>
    <property type="match status" value="1"/>
</dbReference>
<evidence type="ECO:0000313" key="4">
    <source>
        <dbReference type="EMBL" id="BCJ64888.1"/>
    </source>
</evidence>
<dbReference type="EMBL" id="AP023359">
    <property type="protein sequence ID" value="BCJ64888.1"/>
    <property type="molecule type" value="Genomic_DNA"/>
</dbReference>
<dbReference type="PROSITE" id="PS51746">
    <property type="entry name" value="PPM_2"/>
    <property type="match status" value="1"/>
</dbReference>
<keyword evidence="5" id="KW-1185">Reference proteome</keyword>
<dbReference type="PANTHER" id="PTHR43156">
    <property type="entry name" value="STAGE II SPORULATION PROTEIN E-RELATED"/>
    <property type="match status" value="1"/>
</dbReference>
<dbReference type="InterPro" id="IPR036457">
    <property type="entry name" value="PPM-type-like_dom_sf"/>
</dbReference>
<dbReference type="KEGG" id="pry:Prubr_19090"/>
<dbReference type="InterPro" id="IPR052016">
    <property type="entry name" value="Bact_Sigma-Reg"/>
</dbReference>
<keyword evidence="1" id="KW-0378">Hydrolase</keyword>
<gene>
    <name evidence="4" type="ORF">Prubr_19090</name>
</gene>
<dbReference type="SUPFAM" id="SSF81606">
    <property type="entry name" value="PP2C-like"/>
    <property type="match status" value="1"/>
</dbReference>
<dbReference type="PANTHER" id="PTHR43156:SF2">
    <property type="entry name" value="STAGE II SPORULATION PROTEIN E"/>
    <property type="match status" value="1"/>
</dbReference>
<name>A0A810MZR8_9ACTN</name>
<protein>
    <recommendedName>
        <fullName evidence="3">PPM-type phosphatase domain-containing protein</fullName>
    </recommendedName>
</protein>
<organism evidence="4 5">
    <name type="scientific">Polymorphospora rubra</name>
    <dbReference type="NCBI Taxonomy" id="338584"/>
    <lineage>
        <taxon>Bacteria</taxon>
        <taxon>Bacillati</taxon>
        <taxon>Actinomycetota</taxon>
        <taxon>Actinomycetes</taxon>
        <taxon>Micromonosporales</taxon>
        <taxon>Micromonosporaceae</taxon>
        <taxon>Polymorphospora</taxon>
    </lineage>
</organism>
<dbReference type="InterPro" id="IPR001932">
    <property type="entry name" value="PPM-type_phosphatase-like_dom"/>
</dbReference>